<name>A0A410P4B0_VELA1</name>
<feature type="domain" description="LysM" evidence="1">
    <location>
        <begin position="36"/>
        <end position="80"/>
    </location>
</feature>
<dbReference type="AlphaFoldDB" id="A0A410P4B0"/>
<dbReference type="PANTHER" id="PTHR21666:SF270">
    <property type="entry name" value="MUREIN HYDROLASE ACTIVATOR ENVC"/>
    <property type="match status" value="1"/>
</dbReference>
<proteinExistence type="predicted"/>
<evidence type="ECO:0000259" key="1">
    <source>
        <dbReference type="PROSITE" id="PS51782"/>
    </source>
</evidence>
<dbReference type="CDD" id="cd00118">
    <property type="entry name" value="LysM"/>
    <property type="match status" value="1"/>
</dbReference>
<dbReference type="PANTHER" id="PTHR21666">
    <property type="entry name" value="PEPTIDASE-RELATED"/>
    <property type="match status" value="1"/>
</dbReference>
<reference evidence="2 3" key="1">
    <citation type="submission" date="2017-01" db="EMBL/GenBank/DDBJ databases">
        <title>First insights into the biology of 'candidatus Vampirococcus archaeovorus'.</title>
        <authorList>
            <person name="Kizina J."/>
            <person name="Jordan S."/>
            <person name="Stueber K."/>
            <person name="Reinhardt R."/>
            <person name="Harder J."/>
        </authorList>
    </citation>
    <scope>NUCLEOTIDE SEQUENCE [LARGE SCALE GENOMIC DNA]</scope>
    <source>
        <strain evidence="2 3">LiM</strain>
    </source>
</reference>
<dbReference type="SMART" id="SM00257">
    <property type="entry name" value="LysM"/>
    <property type="match status" value="1"/>
</dbReference>
<sequence>MVGLSACASAPTTPQARQDTVAALPVVSPSSSLPATTHTVAAGETLWRIARMYQTDPEEIARFNKIQDSTIISAGQRLVIPGGQRKKITPASNFTAGGGTEDFIWPIKGHITAYFRQKTRGANNKGIDISTRDTQNIMASRDGRVVFIGKLTGYGQTIILDHKDGLRTVYCGYATSSVKLGDEVKQGTVLAKAGNVSGKDTDSLHFEIRRKHRPQNPLFYLD</sequence>
<dbReference type="GO" id="GO:0004222">
    <property type="term" value="F:metalloendopeptidase activity"/>
    <property type="evidence" value="ECO:0007669"/>
    <property type="project" value="TreeGrafter"/>
</dbReference>
<protein>
    <recommendedName>
        <fullName evidence="1">LysM domain-containing protein</fullName>
    </recommendedName>
</protein>
<dbReference type="InterPro" id="IPR050570">
    <property type="entry name" value="Cell_wall_metabolism_enzyme"/>
</dbReference>
<dbReference type="PROSITE" id="PS51782">
    <property type="entry name" value="LYSM"/>
    <property type="match status" value="1"/>
</dbReference>
<dbReference type="EMBL" id="CP019384">
    <property type="protein sequence ID" value="QAT16908.1"/>
    <property type="molecule type" value="Genomic_DNA"/>
</dbReference>
<dbReference type="Proteomes" id="UP000287243">
    <property type="component" value="Chromosome"/>
</dbReference>
<organism evidence="2 3">
    <name type="scientific">Velamenicoccus archaeovorus</name>
    <dbReference type="NCBI Taxonomy" id="1930593"/>
    <lineage>
        <taxon>Bacteria</taxon>
        <taxon>Pseudomonadati</taxon>
        <taxon>Candidatus Omnitrophota</taxon>
        <taxon>Candidatus Velamenicoccus</taxon>
    </lineage>
</organism>
<keyword evidence="3" id="KW-1185">Reference proteome</keyword>
<evidence type="ECO:0000313" key="3">
    <source>
        <dbReference type="Proteomes" id="UP000287243"/>
    </source>
</evidence>
<evidence type="ECO:0000313" key="2">
    <source>
        <dbReference type="EMBL" id="QAT16908.1"/>
    </source>
</evidence>
<dbReference type="Pfam" id="PF01476">
    <property type="entry name" value="LysM"/>
    <property type="match status" value="1"/>
</dbReference>
<dbReference type="InterPro" id="IPR011055">
    <property type="entry name" value="Dup_hybrid_motif"/>
</dbReference>
<accession>A0A410P4B0</accession>
<dbReference type="Pfam" id="PF01551">
    <property type="entry name" value="Peptidase_M23"/>
    <property type="match status" value="1"/>
</dbReference>
<dbReference type="SUPFAM" id="SSF51261">
    <property type="entry name" value="Duplicated hybrid motif"/>
    <property type="match status" value="1"/>
</dbReference>
<dbReference type="InterPro" id="IPR018392">
    <property type="entry name" value="LysM"/>
</dbReference>
<dbReference type="InterPro" id="IPR036779">
    <property type="entry name" value="LysM_dom_sf"/>
</dbReference>
<dbReference type="InterPro" id="IPR016047">
    <property type="entry name" value="M23ase_b-sheet_dom"/>
</dbReference>
<dbReference type="KEGG" id="vai:BU251_03750"/>
<dbReference type="CDD" id="cd12797">
    <property type="entry name" value="M23_peptidase"/>
    <property type="match status" value="1"/>
</dbReference>
<dbReference type="Gene3D" id="3.10.350.10">
    <property type="entry name" value="LysM domain"/>
    <property type="match status" value="1"/>
</dbReference>
<dbReference type="Gene3D" id="2.70.70.10">
    <property type="entry name" value="Glucose Permease (Domain IIA)"/>
    <property type="match status" value="1"/>
</dbReference>
<gene>
    <name evidence="2" type="ORF">BU251_03750</name>
</gene>